<evidence type="ECO:0000313" key="5">
    <source>
        <dbReference type="EMBL" id="OQA61168.1"/>
    </source>
</evidence>
<keyword evidence="3" id="KW-0804">Transcription</keyword>
<dbReference type="PROSITE" id="PS50956">
    <property type="entry name" value="HTH_ASNC_2"/>
    <property type="match status" value="1"/>
</dbReference>
<accession>A0A1V5T366</accession>
<dbReference type="Proteomes" id="UP000485569">
    <property type="component" value="Unassembled WGS sequence"/>
</dbReference>
<feature type="domain" description="HTH asnC-type" evidence="4">
    <location>
        <begin position="5"/>
        <end position="66"/>
    </location>
</feature>
<name>A0A1V5T366_9BACT</name>
<dbReference type="PRINTS" id="PR00033">
    <property type="entry name" value="HTHASNC"/>
</dbReference>
<dbReference type="PANTHER" id="PTHR30154:SF34">
    <property type="entry name" value="TRANSCRIPTIONAL REGULATOR AZLB"/>
    <property type="match status" value="1"/>
</dbReference>
<evidence type="ECO:0000256" key="2">
    <source>
        <dbReference type="ARBA" id="ARBA00023125"/>
    </source>
</evidence>
<evidence type="ECO:0000256" key="3">
    <source>
        <dbReference type="ARBA" id="ARBA00023163"/>
    </source>
</evidence>
<dbReference type="SUPFAM" id="SSF54909">
    <property type="entry name" value="Dimeric alpha+beta barrel"/>
    <property type="match status" value="1"/>
</dbReference>
<dbReference type="SMART" id="SM00344">
    <property type="entry name" value="HTH_ASNC"/>
    <property type="match status" value="1"/>
</dbReference>
<sequence>MAITLDHIDKAILRELQEDASISNLNLSKKIGLSPSACLARKKNLLETGVIKKFATIVDEKKLGMEVLAFVFINLSPLNRKTIHTFLEDVHKYPQIQECYTLTGSHDYLLKIVAKDMISYRNFIIDSLMQNASISFVETSMVIGVDKRTVYVPIHEDDEINQKKI</sequence>
<organism evidence="5">
    <name type="scientific">Candidatus Atribacter allofermentans</name>
    <dbReference type="NCBI Taxonomy" id="1852833"/>
    <lineage>
        <taxon>Bacteria</taxon>
        <taxon>Pseudomonadati</taxon>
        <taxon>Atribacterota</taxon>
        <taxon>Atribacteria</taxon>
        <taxon>Atribacterales</taxon>
        <taxon>Atribacteraceae</taxon>
        <taxon>Atribacter</taxon>
    </lineage>
</organism>
<gene>
    <name evidence="5" type="primary">lrp</name>
    <name evidence="5" type="ORF">BWY41_00325</name>
</gene>
<dbReference type="InterPro" id="IPR011008">
    <property type="entry name" value="Dimeric_a/b-barrel"/>
</dbReference>
<dbReference type="SUPFAM" id="SSF46785">
    <property type="entry name" value="Winged helix' DNA-binding domain"/>
    <property type="match status" value="1"/>
</dbReference>
<evidence type="ECO:0000256" key="1">
    <source>
        <dbReference type="ARBA" id="ARBA00023015"/>
    </source>
</evidence>
<dbReference type="GO" id="GO:0043565">
    <property type="term" value="F:sequence-specific DNA binding"/>
    <property type="evidence" value="ECO:0007669"/>
    <property type="project" value="InterPro"/>
</dbReference>
<dbReference type="Gene3D" id="3.30.70.920">
    <property type="match status" value="1"/>
</dbReference>
<dbReference type="InterPro" id="IPR036390">
    <property type="entry name" value="WH_DNA-bd_sf"/>
</dbReference>
<evidence type="ECO:0000259" key="4">
    <source>
        <dbReference type="PROSITE" id="PS50956"/>
    </source>
</evidence>
<comment type="caution">
    <text evidence="5">The sequence shown here is derived from an EMBL/GenBank/DDBJ whole genome shotgun (WGS) entry which is preliminary data.</text>
</comment>
<dbReference type="InterPro" id="IPR019888">
    <property type="entry name" value="Tscrpt_reg_AsnC-like"/>
</dbReference>
<dbReference type="Pfam" id="PF01037">
    <property type="entry name" value="AsnC_trans_reg"/>
    <property type="match status" value="1"/>
</dbReference>
<dbReference type="PANTHER" id="PTHR30154">
    <property type="entry name" value="LEUCINE-RESPONSIVE REGULATORY PROTEIN"/>
    <property type="match status" value="1"/>
</dbReference>
<reference evidence="5" key="1">
    <citation type="submission" date="2017-02" db="EMBL/GenBank/DDBJ databases">
        <title>Delving into the versatile metabolic prowess of the omnipresent phylum Bacteroidetes.</title>
        <authorList>
            <person name="Nobu M.K."/>
            <person name="Mei R."/>
            <person name="Narihiro T."/>
            <person name="Kuroda K."/>
            <person name="Liu W.-T."/>
        </authorList>
    </citation>
    <scope>NUCLEOTIDE SEQUENCE</scope>
    <source>
        <strain evidence="5">ADurb.Bin276</strain>
    </source>
</reference>
<dbReference type="EMBL" id="MWBQ01000023">
    <property type="protein sequence ID" value="OQA61168.1"/>
    <property type="molecule type" value="Genomic_DNA"/>
</dbReference>
<protein>
    <submittedName>
        <fullName evidence="5">Leucine-responsive regulatory protein</fullName>
    </submittedName>
</protein>
<dbReference type="InterPro" id="IPR036388">
    <property type="entry name" value="WH-like_DNA-bd_sf"/>
</dbReference>
<keyword evidence="1" id="KW-0805">Transcription regulation</keyword>
<dbReference type="InterPro" id="IPR000485">
    <property type="entry name" value="AsnC-type_HTH_dom"/>
</dbReference>
<proteinExistence type="predicted"/>
<dbReference type="GO" id="GO:0005829">
    <property type="term" value="C:cytosol"/>
    <property type="evidence" value="ECO:0007669"/>
    <property type="project" value="TreeGrafter"/>
</dbReference>
<dbReference type="Gene3D" id="1.10.10.10">
    <property type="entry name" value="Winged helix-like DNA-binding domain superfamily/Winged helix DNA-binding domain"/>
    <property type="match status" value="1"/>
</dbReference>
<dbReference type="InterPro" id="IPR019887">
    <property type="entry name" value="Tscrpt_reg_AsnC/Lrp_C"/>
</dbReference>
<dbReference type="AlphaFoldDB" id="A0A1V5T366"/>
<dbReference type="Pfam" id="PF13412">
    <property type="entry name" value="HTH_24"/>
    <property type="match status" value="1"/>
</dbReference>
<keyword evidence="2" id="KW-0238">DNA-binding</keyword>
<dbReference type="GO" id="GO:0043200">
    <property type="term" value="P:response to amino acid"/>
    <property type="evidence" value="ECO:0007669"/>
    <property type="project" value="TreeGrafter"/>
</dbReference>